<keyword evidence="1" id="KW-0472">Membrane</keyword>
<name>A0ABD1CMM0_CULPP</name>
<dbReference type="Proteomes" id="UP001562425">
    <property type="component" value="Unassembled WGS sequence"/>
</dbReference>
<evidence type="ECO:0000256" key="1">
    <source>
        <dbReference type="SAM" id="Phobius"/>
    </source>
</evidence>
<sequence>MIRRNPANSNLWSYNYLQDTLLRVDDIAELHKDPLKNFHGRSLRAENPLTKFYPRRTKYLRAKAYREILKLFTTSFNASIAWISPESPSPDLSWFIDNKVDLVLYVPYTSAYSASSVVEHQFYGVCILVPEQTIGPYVHHLLKPLRSSLVTEAGLWSLWIEWQSRELPVNQELVQQMLTFRELASIWWLLAWGAGLGGAALLLEIVAFHWMRVGKFASMVLEVFFGE</sequence>
<dbReference type="AlphaFoldDB" id="A0ABD1CMM0"/>
<comment type="caution">
    <text evidence="2">The sequence shown here is derived from an EMBL/GenBank/DDBJ whole genome shotgun (WGS) entry which is preliminary data.</text>
</comment>
<dbReference type="EMBL" id="JBEHCU010010858">
    <property type="protein sequence ID" value="KAL1377608.1"/>
    <property type="molecule type" value="Genomic_DNA"/>
</dbReference>
<proteinExistence type="predicted"/>
<keyword evidence="1" id="KW-0812">Transmembrane</keyword>
<evidence type="ECO:0008006" key="4">
    <source>
        <dbReference type="Google" id="ProtNLM"/>
    </source>
</evidence>
<reference evidence="2 3" key="1">
    <citation type="submission" date="2024-05" db="EMBL/GenBank/DDBJ databases">
        <title>Culex pipiens pipiens assembly and annotation.</title>
        <authorList>
            <person name="Alout H."/>
            <person name="Durand T."/>
        </authorList>
    </citation>
    <scope>NUCLEOTIDE SEQUENCE [LARGE SCALE GENOMIC DNA]</scope>
    <source>
        <strain evidence="2">HA-2024</strain>
        <tissue evidence="2">Whole body</tissue>
    </source>
</reference>
<keyword evidence="1" id="KW-1133">Transmembrane helix</keyword>
<protein>
    <recommendedName>
        <fullName evidence="4">Ionotropic receptor</fullName>
    </recommendedName>
</protein>
<evidence type="ECO:0000313" key="3">
    <source>
        <dbReference type="Proteomes" id="UP001562425"/>
    </source>
</evidence>
<organism evidence="2 3">
    <name type="scientific">Culex pipiens pipiens</name>
    <name type="common">Northern house mosquito</name>
    <dbReference type="NCBI Taxonomy" id="38569"/>
    <lineage>
        <taxon>Eukaryota</taxon>
        <taxon>Metazoa</taxon>
        <taxon>Ecdysozoa</taxon>
        <taxon>Arthropoda</taxon>
        <taxon>Hexapoda</taxon>
        <taxon>Insecta</taxon>
        <taxon>Pterygota</taxon>
        <taxon>Neoptera</taxon>
        <taxon>Endopterygota</taxon>
        <taxon>Diptera</taxon>
        <taxon>Nematocera</taxon>
        <taxon>Culicoidea</taxon>
        <taxon>Culicidae</taxon>
        <taxon>Culicinae</taxon>
        <taxon>Culicini</taxon>
        <taxon>Culex</taxon>
        <taxon>Culex</taxon>
    </lineage>
</organism>
<feature type="transmembrane region" description="Helical" evidence="1">
    <location>
        <begin position="186"/>
        <end position="211"/>
    </location>
</feature>
<gene>
    <name evidence="2" type="ORF">pipiens_016147</name>
</gene>
<accession>A0ABD1CMM0</accession>
<evidence type="ECO:0000313" key="2">
    <source>
        <dbReference type="EMBL" id="KAL1377608.1"/>
    </source>
</evidence>
<keyword evidence="3" id="KW-1185">Reference proteome</keyword>